<feature type="active site" description="Proton acceptor" evidence="9">
    <location>
        <position position="65"/>
    </location>
</feature>
<dbReference type="Gramene" id="AET2Gv20218200.8">
    <property type="protein sequence ID" value="AET2Gv20218200.8"/>
    <property type="gene ID" value="AET2Gv20218200"/>
</dbReference>
<protein>
    <recommendedName>
        <fullName evidence="13">Peroxidase</fullName>
        <ecNumber evidence="13">1.11.1.7</ecNumber>
    </recommendedName>
</protein>
<dbReference type="PROSITE" id="PS00436">
    <property type="entry name" value="PEROXIDASE_2"/>
    <property type="match status" value="1"/>
</dbReference>
<feature type="disulfide bond" evidence="12">
    <location>
        <begin position="67"/>
        <end position="72"/>
    </location>
</feature>
<reference evidence="16" key="3">
    <citation type="journal article" date="2017" name="Nature">
        <title>Genome sequence of the progenitor of the wheat D genome Aegilops tauschii.</title>
        <authorList>
            <person name="Luo M.C."/>
            <person name="Gu Y.Q."/>
            <person name="Puiu D."/>
            <person name="Wang H."/>
            <person name="Twardziok S.O."/>
            <person name="Deal K.R."/>
            <person name="Huo N."/>
            <person name="Zhu T."/>
            <person name="Wang L."/>
            <person name="Wang Y."/>
            <person name="McGuire P.E."/>
            <person name="Liu S."/>
            <person name="Long H."/>
            <person name="Ramasamy R.K."/>
            <person name="Rodriguez J.C."/>
            <person name="Van S.L."/>
            <person name="Yuan L."/>
            <person name="Wang Z."/>
            <person name="Xia Z."/>
            <person name="Xiao L."/>
            <person name="Anderson O.D."/>
            <person name="Ouyang S."/>
            <person name="Liang Y."/>
            <person name="Zimin A.V."/>
            <person name="Pertea G."/>
            <person name="Qi P."/>
            <person name="Bennetzen J.L."/>
            <person name="Dai X."/>
            <person name="Dawson M.W."/>
            <person name="Muller H.G."/>
            <person name="Kugler K."/>
            <person name="Rivarola-Duarte L."/>
            <person name="Spannagl M."/>
            <person name="Mayer K.F.X."/>
            <person name="Lu F.H."/>
            <person name="Bevan M.W."/>
            <person name="Leroy P."/>
            <person name="Li P."/>
            <person name="You F.M."/>
            <person name="Sun Q."/>
            <person name="Liu Z."/>
            <person name="Lyons E."/>
            <person name="Wicker T."/>
            <person name="Salzberg S.L."/>
            <person name="Devos K.M."/>
            <person name="Dvorak J."/>
        </authorList>
    </citation>
    <scope>NUCLEOTIDE SEQUENCE [LARGE SCALE GENOMIC DNA]</scope>
    <source>
        <strain evidence="16">cv. AL8/78</strain>
    </source>
</reference>
<comment type="cofactor">
    <cofactor evidence="10 13">
        <name>Ca(2+)</name>
        <dbReference type="ChEBI" id="CHEBI:29108"/>
    </cofactor>
    <text evidence="10 13">Binds 2 calcium ions per subunit.</text>
</comment>
<keyword evidence="7 13" id="KW-0408">Iron</keyword>
<dbReference type="PRINTS" id="PR00461">
    <property type="entry name" value="PLPEROXIDASE"/>
</dbReference>
<sequence length="361" mass="38804">MAMAMASSLSVLLLLCLAAPSSAQLSPRFYARSCPRAQAIIRRGVAAAVRSERRMGASLLRLHFHDCFVQGCDASILLSDTATFTGEQGAGPNAGSIRGMNVIDNIKAQVEAVCTQTVSCADILAVAARDSVVAVRSIQAIVVNLLDSKLRNLVVVLYYLLAAGRAFVDRSSGEEGLDDGELVAGQQRPAAAVLRRGQPHCQLCRQGAQRDGHGRPLWRAHHRAGAVPELPGQALQRDQHRYGLRNISQGQLPTADRVRRQQPGTAGHDDAQRVRQRILPQPDVTEGAPALRPGSDQRRTHRGTCPDILVGVGAVQQGLQGGHGEHGEHQPAHRDAGAGQAQLLQGELSYRSKFRGDQRRT</sequence>
<comment type="cofactor">
    <cofactor evidence="13">
        <name>heme b</name>
        <dbReference type="ChEBI" id="CHEBI:60344"/>
    </cofactor>
    <text evidence="13">Binds 1 heme b (iron(II)-protoporphyrin IX) group per subunit.</text>
</comment>
<keyword evidence="8 13" id="KW-0376">Hydrogen peroxide</keyword>
<reference evidence="16" key="5">
    <citation type="journal article" date="2021" name="G3 (Bethesda)">
        <title>Aegilops tauschii genome assembly Aet v5.0 features greater sequence contiguity and improved annotation.</title>
        <authorList>
            <person name="Wang L."/>
            <person name="Zhu T."/>
            <person name="Rodriguez J.C."/>
            <person name="Deal K.R."/>
            <person name="Dubcovsky J."/>
            <person name="McGuire P.E."/>
            <person name="Lux T."/>
            <person name="Spannagl M."/>
            <person name="Mayer K.F.X."/>
            <person name="Baldrich P."/>
            <person name="Meyers B.C."/>
            <person name="Huo N."/>
            <person name="Gu Y.Q."/>
            <person name="Zhou H."/>
            <person name="Devos K.M."/>
            <person name="Bennetzen J.L."/>
            <person name="Unver T."/>
            <person name="Budak H."/>
            <person name="Gulick P.J."/>
            <person name="Galiba G."/>
            <person name="Kalapos B."/>
            <person name="Nelson D.R."/>
            <person name="Li P."/>
            <person name="You F.M."/>
            <person name="Luo M.C."/>
            <person name="Dvorak J."/>
        </authorList>
    </citation>
    <scope>NUCLEOTIDE SEQUENCE [LARGE SCALE GENOMIC DNA]</scope>
    <source>
        <strain evidence="16">cv. AL8/78</strain>
    </source>
</reference>
<feature type="binding site" evidence="10">
    <location>
        <position position="71"/>
    </location>
    <ligand>
        <name>Ca(2+)</name>
        <dbReference type="ChEBI" id="CHEBI:29108"/>
        <label>1</label>
    </ligand>
</feature>
<dbReference type="EC" id="1.11.1.7" evidence="13"/>
<evidence type="ECO:0000256" key="10">
    <source>
        <dbReference type="PIRSR" id="PIRSR600823-3"/>
    </source>
</evidence>
<keyword evidence="4 10" id="KW-0479">Metal-binding</keyword>
<dbReference type="PANTHER" id="PTHR31388">
    <property type="entry name" value="PEROXIDASE 72-RELATED"/>
    <property type="match status" value="1"/>
</dbReference>
<dbReference type="GO" id="GO:0046872">
    <property type="term" value="F:metal ion binding"/>
    <property type="evidence" value="ECO:0007669"/>
    <property type="project" value="UniProtKB-UniRule"/>
</dbReference>
<keyword evidence="17" id="KW-1185">Reference proteome</keyword>
<dbReference type="PROSITE" id="PS50873">
    <property type="entry name" value="PEROXIDASE_4"/>
    <property type="match status" value="1"/>
</dbReference>
<evidence type="ECO:0000256" key="11">
    <source>
        <dbReference type="PIRSR" id="PIRSR600823-4"/>
    </source>
</evidence>
<feature type="compositionally biased region" description="Basic and acidic residues" evidence="14">
    <location>
        <begin position="323"/>
        <end position="336"/>
    </location>
</feature>
<feature type="binding site" evidence="10">
    <location>
        <position position="66"/>
    </location>
    <ligand>
        <name>Ca(2+)</name>
        <dbReference type="ChEBI" id="CHEBI:29108"/>
        <label>1</label>
    </ligand>
</feature>
<dbReference type="AlphaFoldDB" id="A0A453APF9"/>
<accession>A0A453APF9</accession>
<keyword evidence="5 10" id="KW-0106">Calcium</keyword>
<evidence type="ECO:0000256" key="1">
    <source>
        <dbReference type="ARBA" id="ARBA00000189"/>
    </source>
</evidence>
<dbReference type="InterPro" id="IPR002016">
    <property type="entry name" value="Haem_peroxidase"/>
</dbReference>
<keyword evidence="2 13" id="KW-0575">Peroxidase</keyword>
<evidence type="ECO:0000259" key="15">
    <source>
        <dbReference type="PROSITE" id="PS50873"/>
    </source>
</evidence>
<evidence type="ECO:0000256" key="13">
    <source>
        <dbReference type="RuleBase" id="RU362060"/>
    </source>
</evidence>
<reference evidence="17" key="1">
    <citation type="journal article" date="2014" name="Science">
        <title>Ancient hybridizations among the ancestral genomes of bread wheat.</title>
        <authorList>
            <consortium name="International Wheat Genome Sequencing Consortium,"/>
            <person name="Marcussen T."/>
            <person name="Sandve S.R."/>
            <person name="Heier L."/>
            <person name="Spannagl M."/>
            <person name="Pfeifer M."/>
            <person name="Jakobsen K.S."/>
            <person name="Wulff B.B."/>
            <person name="Steuernagel B."/>
            <person name="Mayer K.F."/>
            <person name="Olsen O.A."/>
        </authorList>
    </citation>
    <scope>NUCLEOTIDE SEQUENCE [LARGE SCALE GENOMIC DNA]</scope>
    <source>
        <strain evidence="17">cv. AL8/78</strain>
    </source>
</reference>
<dbReference type="Pfam" id="PF00141">
    <property type="entry name" value="peroxidase"/>
    <property type="match status" value="1"/>
</dbReference>
<dbReference type="InterPro" id="IPR019794">
    <property type="entry name" value="Peroxidases_AS"/>
</dbReference>
<dbReference type="GO" id="GO:0042744">
    <property type="term" value="P:hydrogen peroxide catabolic process"/>
    <property type="evidence" value="ECO:0007669"/>
    <property type="project" value="UniProtKB-KW"/>
</dbReference>
<organism evidence="16 17">
    <name type="scientific">Aegilops tauschii subsp. strangulata</name>
    <name type="common">Goatgrass</name>
    <dbReference type="NCBI Taxonomy" id="200361"/>
    <lineage>
        <taxon>Eukaryota</taxon>
        <taxon>Viridiplantae</taxon>
        <taxon>Streptophyta</taxon>
        <taxon>Embryophyta</taxon>
        <taxon>Tracheophyta</taxon>
        <taxon>Spermatophyta</taxon>
        <taxon>Magnoliopsida</taxon>
        <taxon>Liliopsida</taxon>
        <taxon>Poales</taxon>
        <taxon>Poaceae</taxon>
        <taxon>BOP clade</taxon>
        <taxon>Pooideae</taxon>
        <taxon>Triticodae</taxon>
        <taxon>Triticeae</taxon>
        <taxon>Triticinae</taxon>
        <taxon>Aegilops</taxon>
    </lineage>
</organism>
<feature type="region of interest" description="Disordered" evidence="14">
    <location>
        <begin position="318"/>
        <end position="340"/>
    </location>
</feature>
<dbReference type="GO" id="GO:0006979">
    <property type="term" value="P:response to oxidative stress"/>
    <property type="evidence" value="ECO:0007669"/>
    <property type="project" value="UniProtKB-UniRule"/>
</dbReference>
<evidence type="ECO:0000256" key="2">
    <source>
        <dbReference type="ARBA" id="ARBA00022559"/>
    </source>
</evidence>
<reference evidence="16" key="4">
    <citation type="submission" date="2019-03" db="UniProtKB">
        <authorList>
            <consortium name="EnsemblPlants"/>
        </authorList>
    </citation>
    <scope>IDENTIFICATION</scope>
</reference>
<dbReference type="EnsemblPlants" id="AET2Gv20218200.8">
    <property type="protein sequence ID" value="AET2Gv20218200.8"/>
    <property type="gene ID" value="AET2Gv20218200"/>
</dbReference>
<feature type="binding site" evidence="10">
    <location>
        <position position="73"/>
    </location>
    <ligand>
        <name>Ca(2+)</name>
        <dbReference type="ChEBI" id="CHEBI:29108"/>
        <label>1</label>
    </ligand>
</feature>
<keyword evidence="13" id="KW-0964">Secreted</keyword>
<dbReference type="PRINTS" id="PR00458">
    <property type="entry name" value="PEROXIDASE"/>
</dbReference>
<feature type="binding site" evidence="10">
    <location>
        <position position="75"/>
    </location>
    <ligand>
        <name>Ca(2+)</name>
        <dbReference type="ChEBI" id="CHEBI:29108"/>
        <label>1</label>
    </ligand>
</feature>
<feature type="binding site" evidence="10">
    <location>
        <position position="69"/>
    </location>
    <ligand>
        <name>Ca(2+)</name>
        <dbReference type="ChEBI" id="CHEBI:29108"/>
        <label>1</label>
    </ligand>
</feature>
<dbReference type="GO" id="GO:0020037">
    <property type="term" value="F:heme binding"/>
    <property type="evidence" value="ECO:0007669"/>
    <property type="project" value="UniProtKB-UniRule"/>
</dbReference>
<evidence type="ECO:0000256" key="3">
    <source>
        <dbReference type="ARBA" id="ARBA00022617"/>
    </source>
</evidence>
<evidence type="ECO:0000256" key="4">
    <source>
        <dbReference type="ARBA" id="ARBA00022723"/>
    </source>
</evidence>
<feature type="chain" id="PRO_5018821259" description="Peroxidase" evidence="13">
    <location>
        <begin position="24"/>
        <end position="361"/>
    </location>
</feature>
<comment type="function">
    <text evidence="13">Removal of H(2)O(2), oxidation of toxic reductants, biosynthesis and degradation of lignin, suberization, auxin catabolism, response to environmental stresses such as wounding, pathogen attack and oxidative stress.</text>
</comment>
<keyword evidence="13" id="KW-0732">Signal</keyword>
<feature type="domain" description="Plant heme peroxidase family profile" evidence="15">
    <location>
        <begin position="24"/>
        <end position="307"/>
    </location>
</feature>
<reference evidence="17" key="2">
    <citation type="journal article" date="2017" name="Nat. Plants">
        <title>The Aegilops tauschii genome reveals multiple impacts of transposons.</title>
        <authorList>
            <person name="Zhao G."/>
            <person name="Zou C."/>
            <person name="Li K."/>
            <person name="Wang K."/>
            <person name="Li T."/>
            <person name="Gao L."/>
            <person name="Zhang X."/>
            <person name="Wang H."/>
            <person name="Yang Z."/>
            <person name="Liu X."/>
            <person name="Jiang W."/>
            <person name="Mao L."/>
            <person name="Kong X."/>
            <person name="Jiao Y."/>
            <person name="Jia J."/>
        </authorList>
    </citation>
    <scope>NUCLEOTIDE SEQUENCE [LARGE SCALE GENOMIC DNA]</scope>
    <source>
        <strain evidence="17">cv. AL8/78</strain>
    </source>
</reference>
<dbReference type="InterPro" id="IPR010255">
    <property type="entry name" value="Haem_peroxidase_sf"/>
</dbReference>
<comment type="subcellular location">
    <subcellularLocation>
        <location evidence="13">Secreted</location>
    </subcellularLocation>
</comment>
<feature type="disulfide bond" evidence="12">
    <location>
        <begin position="34"/>
        <end position="114"/>
    </location>
</feature>
<dbReference type="Proteomes" id="UP000015105">
    <property type="component" value="Chromosome 2D"/>
</dbReference>
<keyword evidence="6 13" id="KW-0560">Oxidoreductase</keyword>
<comment type="similarity">
    <text evidence="13">Belongs to the peroxidase family. Classical plant (class III) peroxidase subfamily.</text>
</comment>
<feature type="site" description="Transition state stabilizer" evidence="11">
    <location>
        <position position="61"/>
    </location>
</feature>
<feature type="region of interest" description="Disordered" evidence="14">
    <location>
        <begin position="246"/>
        <end position="304"/>
    </location>
</feature>
<name>A0A453APF9_AEGTS</name>
<dbReference type="GO" id="GO:0140825">
    <property type="term" value="F:lactoperoxidase activity"/>
    <property type="evidence" value="ECO:0007669"/>
    <property type="project" value="UniProtKB-EC"/>
</dbReference>
<evidence type="ECO:0000313" key="17">
    <source>
        <dbReference type="Proteomes" id="UP000015105"/>
    </source>
</evidence>
<evidence type="ECO:0000256" key="7">
    <source>
        <dbReference type="ARBA" id="ARBA00023004"/>
    </source>
</evidence>
<evidence type="ECO:0000256" key="6">
    <source>
        <dbReference type="ARBA" id="ARBA00023002"/>
    </source>
</evidence>
<evidence type="ECO:0000256" key="8">
    <source>
        <dbReference type="ARBA" id="ARBA00023324"/>
    </source>
</evidence>
<proteinExistence type="inferred from homology"/>
<evidence type="ECO:0000256" key="5">
    <source>
        <dbReference type="ARBA" id="ARBA00022837"/>
    </source>
</evidence>
<evidence type="ECO:0000256" key="14">
    <source>
        <dbReference type="SAM" id="MobiDB-lite"/>
    </source>
</evidence>
<evidence type="ECO:0000256" key="12">
    <source>
        <dbReference type="PIRSR" id="PIRSR600823-5"/>
    </source>
</evidence>
<keyword evidence="12" id="KW-1015">Disulfide bond</keyword>
<dbReference type="InterPro" id="IPR000823">
    <property type="entry name" value="Peroxidase_pln"/>
</dbReference>
<keyword evidence="3 13" id="KW-0349">Heme</keyword>
<dbReference type="Gene3D" id="1.10.520.10">
    <property type="match status" value="1"/>
</dbReference>
<feature type="binding site" evidence="10">
    <location>
        <position position="87"/>
    </location>
    <ligand>
        <name>Ca(2+)</name>
        <dbReference type="ChEBI" id="CHEBI:29108"/>
        <label>1</label>
    </ligand>
</feature>
<evidence type="ECO:0000256" key="9">
    <source>
        <dbReference type="PIRSR" id="PIRSR600823-1"/>
    </source>
</evidence>
<dbReference type="GO" id="GO:0005576">
    <property type="term" value="C:extracellular region"/>
    <property type="evidence" value="ECO:0007669"/>
    <property type="project" value="UniProtKB-SubCell"/>
</dbReference>
<dbReference type="SUPFAM" id="SSF48113">
    <property type="entry name" value="Heme-dependent peroxidases"/>
    <property type="match status" value="1"/>
</dbReference>
<comment type="catalytic activity">
    <reaction evidence="1 13">
        <text>2 a phenolic donor + H2O2 = 2 a phenolic radical donor + 2 H2O</text>
        <dbReference type="Rhea" id="RHEA:56136"/>
        <dbReference type="ChEBI" id="CHEBI:15377"/>
        <dbReference type="ChEBI" id="CHEBI:16240"/>
        <dbReference type="ChEBI" id="CHEBI:139520"/>
        <dbReference type="ChEBI" id="CHEBI:139521"/>
        <dbReference type="EC" id="1.11.1.7"/>
    </reaction>
</comment>
<feature type="signal peptide" evidence="13">
    <location>
        <begin position="1"/>
        <end position="23"/>
    </location>
</feature>
<dbReference type="PANTHER" id="PTHR31388:SF48">
    <property type="entry name" value="PEROXIDASE 70"/>
    <property type="match status" value="1"/>
</dbReference>
<evidence type="ECO:0000313" key="16">
    <source>
        <dbReference type="EnsemblPlants" id="AET2Gv20218200.8"/>
    </source>
</evidence>
<dbReference type="STRING" id="200361.A0A453APF9"/>